<dbReference type="EMBL" id="BPQV01000005">
    <property type="protein sequence ID" value="GJE27296.1"/>
    <property type="molecule type" value="Genomic_DNA"/>
</dbReference>
<organism evidence="2 3">
    <name type="scientific">Methylobacterium organophilum</name>
    <dbReference type="NCBI Taxonomy" id="410"/>
    <lineage>
        <taxon>Bacteria</taxon>
        <taxon>Pseudomonadati</taxon>
        <taxon>Pseudomonadota</taxon>
        <taxon>Alphaproteobacteria</taxon>
        <taxon>Hyphomicrobiales</taxon>
        <taxon>Methylobacteriaceae</taxon>
        <taxon>Methylobacterium</taxon>
    </lineage>
</organism>
<reference evidence="2" key="1">
    <citation type="journal article" date="2021" name="Front. Microbiol.">
        <title>Comprehensive Comparative Genomics and Phenotyping of Methylobacterium Species.</title>
        <authorList>
            <person name="Alessa O."/>
            <person name="Ogura Y."/>
            <person name="Fujitani Y."/>
            <person name="Takami H."/>
            <person name="Hayashi T."/>
            <person name="Sahin N."/>
            <person name="Tani A."/>
        </authorList>
    </citation>
    <scope>NUCLEOTIDE SEQUENCE</scope>
    <source>
        <strain evidence="2">NBRC 15689</strain>
    </source>
</reference>
<feature type="region of interest" description="Disordered" evidence="1">
    <location>
        <begin position="72"/>
        <end position="119"/>
    </location>
</feature>
<name>A0ABQ4T8E4_METOR</name>
<dbReference type="RefSeq" id="WP_238311142.1">
    <property type="nucleotide sequence ID" value="NZ_BPQV01000005.1"/>
</dbReference>
<sequence length="119" mass="12432">MRAEGEGQADRLSEVSRLAGALADQILRESMTGEPSEAKVTALGKAALLLDDFSQPIPDLVADVLMRVHGGGENGAEALSEPEDLETEGASAEGMAGAPSVRPGLFPRLLRSLRPPQRG</sequence>
<evidence type="ECO:0000256" key="1">
    <source>
        <dbReference type="SAM" id="MobiDB-lite"/>
    </source>
</evidence>
<evidence type="ECO:0000313" key="2">
    <source>
        <dbReference type="EMBL" id="GJE27296.1"/>
    </source>
</evidence>
<feature type="compositionally biased region" description="Low complexity" evidence="1">
    <location>
        <begin position="102"/>
        <end position="119"/>
    </location>
</feature>
<proteinExistence type="predicted"/>
<accession>A0ABQ4T8E4</accession>
<evidence type="ECO:0000313" key="3">
    <source>
        <dbReference type="Proteomes" id="UP001055156"/>
    </source>
</evidence>
<comment type="caution">
    <text evidence="2">The sequence shown here is derived from an EMBL/GenBank/DDBJ whole genome shotgun (WGS) entry which is preliminary data.</text>
</comment>
<protein>
    <submittedName>
        <fullName evidence="2">Uncharacterized protein</fullName>
    </submittedName>
</protein>
<dbReference type="Proteomes" id="UP001055156">
    <property type="component" value="Unassembled WGS sequence"/>
</dbReference>
<gene>
    <name evidence="2" type="ORF">LKMONMHP_2154</name>
</gene>
<keyword evidence="3" id="KW-1185">Reference proteome</keyword>
<reference evidence="2" key="2">
    <citation type="submission" date="2021-08" db="EMBL/GenBank/DDBJ databases">
        <authorList>
            <person name="Tani A."/>
            <person name="Ola A."/>
            <person name="Ogura Y."/>
            <person name="Katsura K."/>
            <person name="Hayashi T."/>
        </authorList>
    </citation>
    <scope>NUCLEOTIDE SEQUENCE</scope>
    <source>
        <strain evidence="2">NBRC 15689</strain>
    </source>
</reference>